<dbReference type="PANTHER" id="PTHR31307:SF45">
    <property type="entry name" value="OS09G0558200 PROTEIN"/>
    <property type="match status" value="1"/>
</dbReference>
<dbReference type="InterPro" id="IPR044822">
    <property type="entry name" value="Myb_DNA-bind_4"/>
</dbReference>
<protein>
    <recommendedName>
        <fullName evidence="2">Myb/SANT-like DNA-binding domain-containing protein</fullName>
    </recommendedName>
</protein>
<reference evidence="3 4" key="1">
    <citation type="journal article" date="2020" name="Nat. Food">
        <title>A phased Vanilla planifolia genome enables genetic improvement of flavour and production.</title>
        <authorList>
            <person name="Hasing T."/>
            <person name="Tang H."/>
            <person name="Brym M."/>
            <person name="Khazi F."/>
            <person name="Huang T."/>
            <person name="Chambers A.H."/>
        </authorList>
    </citation>
    <scope>NUCLEOTIDE SEQUENCE [LARGE SCALE GENOMIC DNA]</scope>
    <source>
        <tissue evidence="3">Leaf</tissue>
    </source>
</reference>
<keyword evidence="4" id="KW-1185">Reference proteome</keyword>
<dbReference type="SMART" id="SM00595">
    <property type="entry name" value="MADF"/>
    <property type="match status" value="1"/>
</dbReference>
<feature type="compositionally biased region" description="Basic and acidic residues" evidence="1">
    <location>
        <begin position="171"/>
        <end position="187"/>
    </location>
</feature>
<evidence type="ECO:0000259" key="2">
    <source>
        <dbReference type="Pfam" id="PF13837"/>
    </source>
</evidence>
<dbReference type="PANTHER" id="PTHR31307">
    <property type="entry name" value="TRIHELIX TRANSCRIPTION FACTOR ASIL2"/>
    <property type="match status" value="1"/>
</dbReference>
<gene>
    <name evidence="3" type="ORF">HPP92_021953</name>
</gene>
<feature type="region of interest" description="Disordered" evidence="1">
    <location>
        <begin position="155"/>
        <end position="188"/>
    </location>
</feature>
<evidence type="ECO:0000313" key="4">
    <source>
        <dbReference type="Proteomes" id="UP000636800"/>
    </source>
</evidence>
<accession>A0A835Q048</accession>
<organism evidence="3 4">
    <name type="scientific">Vanilla planifolia</name>
    <name type="common">Vanilla</name>
    <dbReference type="NCBI Taxonomy" id="51239"/>
    <lineage>
        <taxon>Eukaryota</taxon>
        <taxon>Viridiplantae</taxon>
        <taxon>Streptophyta</taxon>
        <taxon>Embryophyta</taxon>
        <taxon>Tracheophyta</taxon>
        <taxon>Spermatophyta</taxon>
        <taxon>Magnoliopsida</taxon>
        <taxon>Liliopsida</taxon>
        <taxon>Asparagales</taxon>
        <taxon>Orchidaceae</taxon>
        <taxon>Vanilloideae</taxon>
        <taxon>Vanilleae</taxon>
        <taxon>Vanilla</taxon>
    </lineage>
</organism>
<dbReference type="FunFam" id="1.10.10.60:FF:000152">
    <property type="entry name" value="Trihelix transcription factor ASIL2"/>
    <property type="match status" value="1"/>
</dbReference>
<dbReference type="Proteomes" id="UP000636800">
    <property type="component" value="Chromosome 11"/>
</dbReference>
<feature type="region of interest" description="Disordered" evidence="1">
    <location>
        <begin position="1"/>
        <end position="24"/>
    </location>
</feature>
<feature type="domain" description="Myb/SANT-like DNA-binding" evidence="2">
    <location>
        <begin position="23"/>
        <end position="113"/>
    </location>
</feature>
<dbReference type="EMBL" id="JADCNL010000011">
    <property type="protein sequence ID" value="KAG0461656.1"/>
    <property type="molecule type" value="Genomic_DNA"/>
</dbReference>
<proteinExistence type="predicted"/>
<dbReference type="Gene3D" id="1.10.10.60">
    <property type="entry name" value="Homeodomain-like"/>
    <property type="match status" value="1"/>
</dbReference>
<name>A0A835Q048_VANPL</name>
<dbReference type="Pfam" id="PF13837">
    <property type="entry name" value="Myb_DNA-bind_4"/>
    <property type="match status" value="1"/>
</dbReference>
<dbReference type="OrthoDB" id="2020802at2759"/>
<dbReference type="AlphaFoldDB" id="A0A835Q048"/>
<evidence type="ECO:0000313" key="3">
    <source>
        <dbReference type="EMBL" id="KAG0461656.1"/>
    </source>
</evidence>
<dbReference type="InterPro" id="IPR044823">
    <property type="entry name" value="ASIL1/2-like"/>
</dbReference>
<sequence>MEGGGQQTGGLAWTRAGSDKGRRDEWSEGGVLLLLEVYESKWHLRNRAKLKGSDWEDIARQVSVRCSGTKVQKTPNQCKNKIESMKKRYRSEAAAAADHPNTSSTWQFFPRMDCLLKGSECSTSRKAANNHASKCNVINLPVPMKAEEVNVDVEAENSDDSNRGDGSNSSAEKDNHHHQKDGPRIDTDVSAPRCECLGDCKTSKRKKGFGKEVAESIRLLAHSILKTEQGRMEMLKDSERLRAELEIKKGEMELKRTEIIANTQLQIAKIFMKRASGGSNGNQGSPFRTEFDMLSRREGKGNNLINSNSIGFNR</sequence>
<comment type="caution">
    <text evidence="3">The sequence shown here is derived from an EMBL/GenBank/DDBJ whole genome shotgun (WGS) entry which is preliminary data.</text>
</comment>
<evidence type="ECO:0000256" key="1">
    <source>
        <dbReference type="SAM" id="MobiDB-lite"/>
    </source>
</evidence>